<sequence length="75" mass="8098">MPDVPPHPTVDSSQDRETGRDRKLAPGTHGTTVNHPPPSVSRDTDYPSTPGGYLLNPDHSSQSQSHSVTKRGQVK</sequence>
<evidence type="ECO:0000313" key="3">
    <source>
        <dbReference type="Proteomes" id="UP000799429"/>
    </source>
</evidence>
<keyword evidence="3" id="KW-1185">Reference proteome</keyword>
<protein>
    <submittedName>
        <fullName evidence="2">Uncharacterized protein</fullName>
    </submittedName>
</protein>
<reference evidence="2" key="1">
    <citation type="journal article" date="2020" name="Stud. Mycol.">
        <title>101 Dothideomycetes genomes: a test case for predicting lifestyles and emergence of pathogens.</title>
        <authorList>
            <person name="Haridas S."/>
            <person name="Albert R."/>
            <person name="Binder M."/>
            <person name="Bloem J."/>
            <person name="Labutti K."/>
            <person name="Salamov A."/>
            <person name="Andreopoulos B."/>
            <person name="Baker S."/>
            <person name="Barry K."/>
            <person name="Bills G."/>
            <person name="Bluhm B."/>
            <person name="Cannon C."/>
            <person name="Castanera R."/>
            <person name="Culley D."/>
            <person name="Daum C."/>
            <person name="Ezra D."/>
            <person name="Gonzalez J."/>
            <person name="Henrissat B."/>
            <person name="Kuo A."/>
            <person name="Liang C."/>
            <person name="Lipzen A."/>
            <person name="Lutzoni F."/>
            <person name="Magnuson J."/>
            <person name="Mondo S."/>
            <person name="Nolan M."/>
            <person name="Ohm R."/>
            <person name="Pangilinan J."/>
            <person name="Park H.-J."/>
            <person name="Ramirez L."/>
            <person name="Alfaro M."/>
            <person name="Sun H."/>
            <person name="Tritt A."/>
            <person name="Yoshinaga Y."/>
            <person name="Zwiers L.-H."/>
            <person name="Turgeon B."/>
            <person name="Goodwin S."/>
            <person name="Spatafora J."/>
            <person name="Crous P."/>
            <person name="Grigoriev I."/>
        </authorList>
    </citation>
    <scope>NUCLEOTIDE SEQUENCE</scope>
    <source>
        <strain evidence="2">CBS 101060</strain>
    </source>
</reference>
<accession>A0A9P4VUB5</accession>
<comment type="caution">
    <text evidence="2">The sequence shown here is derived from an EMBL/GenBank/DDBJ whole genome shotgun (WGS) entry which is preliminary data.</text>
</comment>
<proteinExistence type="predicted"/>
<organism evidence="2 3">
    <name type="scientific">Patellaria atrata CBS 101060</name>
    <dbReference type="NCBI Taxonomy" id="1346257"/>
    <lineage>
        <taxon>Eukaryota</taxon>
        <taxon>Fungi</taxon>
        <taxon>Dikarya</taxon>
        <taxon>Ascomycota</taxon>
        <taxon>Pezizomycotina</taxon>
        <taxon>Dothideomycetes</taxon>
        <taxon>Dothideomycetes incertae sedis</taxon>
        <taxon>Patellariales</taxon>
        <taxon>Patellariaceae</taxon>
        <taxon>Patellaria</taxon>
    </lineage>
</organism>
<feature type="region of interest" description="Disordered" evidence="1">
    <location>
        <begin position="1"/>
        <end position="75"/>
    </location>
</feature>
<feature type="compositionally biased region" description="Polar residues" evidence="1">
    <location>
        <begin position="58"/>
        <end position="67"/>
    </location>
</feature>
<evidence type="ECO:0000256" key="1">
    <source>
        <dbReference type="SAM" id="MobiDB-lite"/>
    </source>
</evidence>
<feature type="compositionally biased region" description="Basic and acidic residues" evidence="1">
    <location>
        <begin position="13"/>
        <end position="24"/>
    </location>
</feature>
<name>A0A9P4VUB5_9PEZI</name>
<dbReference type="EMBL" id="MU006090">
    <property type="protein sequence ID" value="KAF2842340.1"/>
    <property type="molecule type" value="Genomic_DNA"/>
</dbReference>
<evidence type="ECO:0000313" key="2">
    <source>
        <dbReference type="EMBL" id="KAF2842340.1"/>
    </source>
</evidence>
<gene>
    <name evidence="2" type="ORF">M501DRAFT_998617</name>
</gene>
<dbReference type="Proteomes" id="UP000799429">
    <property type="component" value="Unassembled WGS sequence"/>
</dbReference>
<dbReference type="AlphaFoldDB" id="A0A9P4VUB5"/>